<evidence type="ECO:0000259" key="7">
    <source>
        <dbReference type="PROSITE" id="PS50975"/>
    </source>
</evidence>
<dbReference type="NCBIfam" id="NF004679">
    <property type="entry name" value="PRK06019.1-5"/>
    <property type="match status" value="1"/>
</dbReference>
<dbReference type="InterPro" id="IPR005875">
    <property type="entry name" value="PurK"/>
</dbReference>
<keyword evidence="2 5" id="KW-0547">Nucleotide-binding</keyword>
<dbReference type="PANTHER" id="PTHR11609:SF5">
    <property type="entry name" value="PHOSPHORIBOSYLAMINOIMIDAZOLE CARBOXYLASE"/>
    <property type="match status" value="1"/>
</dbReference>
<dbReference type="InterPro" id="IPR003135">
    <property type="entry name" value="ATP-grasp_carboxylate-amine"/>
</dbReference>
<evidence type="ECO:0000256" key="4">
    <source>
        <dbReference type="ARBA" id="ARBA00022840"/>
    </source>
</evidence>
<accession>A0A6N1VLU7</accession>
<comment type="function">
    <text evidence="5">Catalyzes the ATP-dependent conversion of 5-aminoimidazole ribonucleotide (AIR) and HCO(3)(-) to N5-carboxyaminoimidazole ribonucleotide (N5-CAIR).</text>
</comment>
<dbReference type="RefSeq" id="WP_175278293.1">
    <property type="nucleotide sequence ID" value="NZ_CP054836.1"/>
</dbReference>
<keyword evidence="4 5" id="KW-0067">ATP-binding</keyword>
<dbReference type="SUPFAM" id="SSF51246">
    <property type="entry name" value="Rudiment single hybrid motif"/>
    <property type="match status" value="1"/>
</dbReference>
<evidence type="ECO:0000256" key="6">
    <source>
        <dbReference type="RuleBase" id="RU361200"/>
    </source>
</evidence>
<feature type="domain" description="ATP-grasp" evidence="7">
    <location>
        <begin position="108"/>
        <end position="297"/>
    </location>
</feature>
<dbReference type="InterPro" id="IPR040686">
    <property type="entry name" value="PurK_C"/>
</dbReference>
<comment type="caution">
    <text evidence="5">Lacks conserved residue(s) required for the propagation of feature annotation.</text>
</comment>
<dbReference type="GO" id="GO:0034028">
    <property type="term" value="F:5-(carboxyamino)imidazole ribonucleotide synthase activity"/>
    <property type="evidence" value="ECO:0007669"/>
    <property type="project" value="UniProtKB-UniRule"/>
</dbReference>
<feature type="binding site" evidence="5">
    <location>
        <position position="190"/>
    </location>
    <ligand>
        <name>ATP</name>
        <dbReference type="ChEBI" id="CHEBI:30616"/>
    </ligand>
</feature>
<dbReference type="SUPFAM" id="SSF52440">
    <property type="entry name" value="PreATP-grasp domain"/>
    <property type="match status" value="1"/>
</dbReference>
<evidence type="ECO:0000256" key="5">
    <source>
        <dbReference type="HAMAP-Rule" id="MF_01928"/>
    </source>
</evidence>
<dbReference type="GO" id="GO:0004638">
    <property type="term" value="F:phosphoribosylaminoimidazole carboxylase activity"/>
    <property type="evidence" value="ECO:0007669"/>
    <property type="project" value="InterPro"/>
</dbReference>
<dbReference type="InterPro" id="IPR054350">
    <property type="entry name" value="PurT/PurK_preATP-grasp"/>
</dbReference>
<dbReference type="GO" id="GO:0006189">
    <property type="term" value="P:'de novo' IMP biosynthetic process"/>
    <property type="evidence" value="ECO:0007669"/>
    <property type="project" value="UniProtKB-UniRule"/>
</dbReference>
<dbReference type="InterPro" id="IPR016185">
    <property type="entry name" value="PreATP-grasp_dom_sf"/>
</dbReference>
<feature type="binding site" evidence="5">
    <location>
        <position position="144"/>
    </location>
    <ligand>
        <name>ATP</name>
        <dbReference type="ChEBI" id="CHEBI:30616"/>
    </ligand>
</feature>
<dbReference type="GO" id="GO:0005524">
    <property type="term" value="F:ATP binding"/>
    <property type="evidence" value="ECO:0007669"/>
    <property type="project" value="UniProtKB-UniRule"/>
</dbReference>
<dbReference type="GO" id="GO:0005829">
    <property type="term" value="C:cytosol"/>
    <property type="evidence" value="ECO:0007669"/>
    <property type="project" value="TreeGrafter"/>
</dbReference>
<dbReference type="FunFam" id="3.40.50.20:FF:000016">
    <property type="entry name" value="N5-carboxyaminoimidazole ribonucleotide synthase"/>
    <property type="match status" value="1"/>
</dbReference>
<dbReference type="EMBL" id="CP054836">
    <property type="protein sequence ID" value="QKV20402.1"/>
    <property type="molecule type" value="Genomic_DNA"/>
</dbReference>
<evidence type="ECO:0000256" key="3">
    <source>
        <dbReference type="ARBA" id="ARBA00022755"/>
    </source>
</evidence>
<dbReference type="NCBIfam" id="NF004675">
    <property type="entry name" value="PRK06019.1-1"/>
    <property type="match status" value="1"/>
</dbReference>
<dbReference type="InterPro" id="IPR013815">
    <property type="entry name" value="ATP_grasp_subdomain_1"/>
</dbReference>
<feature type="binding site" evidence="5">
    <location>
        <position position="104"/>
    </location>
    <ligand>
        <name>ATP</name>
        <dbReference type="ChEBI" id="CHEBI:30616"/>
    </ligand>
</feature>
<dbReference type="PROSITE" id="PS50975">
    <property type="entry name" value="ATP_GRASP"/>
    <property type="match status" value="1"/>
</dbReference>
<comment type="catalytic activity">
    <reaction evidence="5 6">
        <text>5-amino-1-(5-phospho-beta-D-ribosyl)imidazole + hydrogencarbonate + ATP = 5-carboxyamino-1-(5-phospho-D-ribosyl)imidazole + ADP + phosphate + 2 H(+)</text>
        <dbReference type="Rhea" id="RHEA:19317"/>
        <dbReference type="ChEBI" id="CHEBI:15378"/>
        <dbReference type="ChEBI" id="CHEBI:17544"/>
        <dbReference type="ChEBI" id="CHEBI:30616"/>
        <dbReference type="ChEBI" id="CHEBI:43474"/>
        <dbReference type="ChEBI" id="CHEBI:58730"/>
        <dbReference type="ChEBI" id="CHEBI:137981"/>
        <dbReference type="ChEBI" id="CHEBI:456216"/>
        <dbReference type="EC" id="6.3.4.18"/>
    </reaction>
</comment>
<dbReference type="Pfam" id="PF22660">
    <property type="entry name" value="RS_preATP-grasp-like"/>
    <property type="match status" value="1"/>
</dbReference>
<dbReference type="InterPro" id="IPR011054">
    <property type="entry name" value="Rudment_hybrid_motif"/>
</dbReference>
<organism evidence="8 9">
    <name type="scientific">Oricola thermophila</name>
    <dbReference type="NCBI Taxonomy" id="2742145"/>
    <lineage>
        <taxon>Bacteria</taxon>
        <taxon>Pseudomonadati</taxon>
        <taxon>Pseudomonadota</taxon>
        <taxon>Alphaproteobacteria</taxon>
        <taxon>Hyphomicrobiales</taxon>
        <taxon>Ahrensiaceae</taxon>
        <taxon>Oricola</taxon>
    </lineage>
</organism>
<evidence type="ECO:0000313" key="9">
    <source>
        <dbReference type="Proteomes" id="UP000509367"/>
    </source>
</evidence>
<evidence type="ECO:0000256" key="2">
    <source>
        <dbReference type="ARBA" id="ARBA00022741"/>
    </source>
</evidence>
<dbReference type="SUPFAM" id="SSF56059">
    <property type="entry name" value="Glutathione synthetase ATP-binding domain-like"/>
    <property type="match status" value="1"/>
</dbReference>
<keyword evidence="3 5" id="KW-0658">Purine biosynthesis</keyword>
<dbReference type="Gene3D" id="3.40.50.20">
    <property type="match status" value="1"/>
</dbReference>
<keyword evidence="9" id="KW-1185">Reference proteome</keyword>
<comment type="pathway">
    <text evidence="5 6">Purine metabolism; IMP biosynthesis via de novo pathway; 5-amino-1-(5-phospho-D-ribosyl)imidazole-4-carboxylate from 5-amino-1-(5-phospho-D-ribosyl)imidazole (N5-CAIR route): step 1/2.</text>
</comment>
<evidence type="ECO:0000313" key="8">
    <source>
        <dbReference type="EMBL" id="QKV20402.1"/>
    </source>
</evidence>
<protein>
    <recommendedName>
        <fullName evidence="5 6">N5-carboxyaminoimidazole ribonucleotide synthase</fullName>
        <shortName evidence="5 6">N5-CAIR synthase</shortName>
        <ecNumber evidence="5 6">6.3.4.18</ecNumber>
    </recommendedName>
    <alternativeName>
        <fullName evidence="5 6">5-(carboxyamino)imidazole ribonucleotide synthetase</fullName>
    </alternativeName>
</protein>
<name>A0A6N1VLU7_9HYPH</name>
<reference evidence="8 9" key="1">
    <citation type="submission" date="2020-06" db="EMBL/GenBank/DDBJ databases">
        <title>Oricola thermophila sp. nov. isolated from a tidal sediments.</title>
        <authorList>
            <person name="Kwon K.K."/>
            <person name="Yang S.-H."/>
            <person name="Park M.-J."/>
        </authorList>
    </citation>
    <scope>NUCLEOTIDE SEQUENCE [LARGE SCALE GENOMIC DNA]</scope>
    <source>
        <strain evidence="8 9">MEBiC13590</strain>
    </source>
</reference>
<gene>
    <name evidence="5 6" type="primary">purK</name>
    <name evidence="8" type="ORF">HTY61_19065</name>
</gene>
<dbReference type="Gene3D" id="3.30.470.20">
    <property type="entry name" value="ATP-grasp fold, B domain"/>
    <property type="match status" value="1"/>
</dbReference>
<dbReference type="AlphaFoldDB" id="A0A6N1VLU7"/>
<feature type="binding site" evidence="5">
    <location>
        <begin position="149"/>
        <end position="155"/>
    </location>
    <ligand>
        <name>ATP</name>
        <dbReference type="ChEBI" id="CHEBI:30616"/>
    </ligand>
</feature>
<dbReference type="HAMAP" id="MF_01928">
    <property type="entry name" value="PurK"/>
    <property type="match status" value="1"/>
</dbReference>
<comment type="function">
    <text evidence="6">Catalyzes the ATP-dependent conversion of 5-aminoimidazole ribonucleotide (AIR) and HCO(3)- to N5-carboxyaminoimidazole ribonucleotide (N5-CAIR).</text>
</comment>
<dbReference type="InterPro" id="IPR011761">
    <property type="entry name" value="ATP-grasp"/>
</dbReference>
<dbReference type="Gene3D" id="3.30.1490.20">
    <property type="entry name" value="ATP-grasp fold, A domain"/>
    <property type="match status" value="1"/>
</dbReference>
<comment type="similarity">
    <text evidence="5 6">Belongs to the PurK/PurT family.</text>
</comment>
<evidence type="ECO:0000256" key="1">
    <source>
        <dbReference type="ARBA" id="ARBA00022598"/>
    </source>
</evidence>
<dbReference type="Pfam" id="PF17769">
    <property type="entry name" value="PurK_C"/>
    <property type="match status" value="1"/>
</dbReference>
<dbReference type="GO" id="GO:0046872">
    <property type="term" value="F:metal ion binding"/>
    <property type="evidence" value="ECO:0007669"/>
    <property type="project" value="InterPro"/>
</dbReference>
<dbReference type="NCBIfam" id="NF004676">
    <property type="entry name" value="PRK06019.1-2"/>
    <property type="match status" value="1"/>
</dbReference>
<dbReference type="PANTHER" id="PTHR11609">
    <property type="entry name" value="PURINE BIOSYNTHESIS PROTEIN 6/7, PUR6/7"/>
    <property type="match status" value="1"/>
</dbReference>
<comment type="subunit">
    <text evidence="5 6">Homodimer.</text>
</comment>
<dbReference type="NCBIfam" id="TIGR01161">
    <property type="entry name" value="purK"/>
    <property type="match status" value="1"/>
</dbReference>
<dbReference type="Pfam" id="PF02222">
    <property type="entry name" value="ATP-grasp"/>
    <property type="match status" value="1"/>
</dbReference>
<feature type="binding site" evidence="5">
    <location>
        <begin position="267"/>
        <end position="268"/>
    </location>
    <ligand>
        <name>ATP</name>
        <dbReference type="ChEBI" id="CHEBI:30616"/>
    </ligand>
</feature>
<keyword evidence="1 5" id="KW-0436">Ligase</keyword>
<proteinExistence type="inferred from homology"/>
<feature type="binding site" evidence="5">
    <location>
        <position position="213"/>
    </location>
    <ligand>
        <name>ATP</name>
        <dbReference type="ChEBI" id="CHEBI:30616"/>
    </ligand>
</feature>
<dbReference type="KEGG" id="orm:HTY61_19065"/>
<dbReference type="Proteomes" id="UP000509367">
    <property type="component" value="Chromosome"/>
</dbReference>
<dbReference type="EC" id="6.3.4.18" evidence="5 6"/>
<dbReference type="UniPathway" id="UPA00074">
    <property type="reaction ID" value="UER00942"/>
</dbReference>
<sequence>MLQRGATIGIIGGGQLGRMLAIAASRLGFRTVVLEPQADCPAAQLCNAQIVAAYDDKAALADLSGRCDVVTYEFENIDLEAARWLESTVALRPSSRALEVAQDRLVEKTFLNDHGIPTVAFRDIGGADDLAEALRGFGGRGILKTRRLGYDGKGQVRFRGDATDPSPAEALQEICHAPAILEEFAPFSAEISVIATRSGDGTTVCFDPARNVHENGILATSTLPSGVDAGIESRAKDLAGMLAGALAYVGTLGLEFFVMEDGSLRANEFAPRVHNSGHWTEAACTVSQFEQHIRAIAGWPLSSGTRHSDCVMHNLIGNDIARVPDLAADPDILVHDYGKAESRPGRKMGHFTRIVRRVG</sequence>